<evidence type="ECO:0000256" key="1">
    <source>
        <dbReference type="ARBA" id="ARBA00004395"/>
    </source>
</evidence>
<evidence type="ECO:0000256" key="4">
    <source>
        <dbReference type="ARBA" id="ARBA00022448"/>
    </source>
</evidence>
<feature type="compositionally biased region" description="Acidic residues" evidence="8">
    <location>
        <begin position="511"/>
        <end position="523"/>
    </location>
</feature>
<comment type="subcellular location">
    <subcellularLocation>
        <location evidence="1">Golgi apparatus membrane</location>
        <topology evidence="1">Peripheral membrane protein</topology>
    </subcellularLocation>
</comment>
<dbReference type="EMBL" id="KE747810">
    <property type="protein sequence ID" value="RMZ67111.1"/>
    <property type="molecule type" value="Genomic_DNA"/>
</dbReference>
<dbReference type="Pfam" id="PF08700">
    <property type="entry name" value="VPS51_Exo84_N"/>
    <property type="match status" value="1"/>
</dbReference>
<dbReference type="GO" id="GO:0000139">
    <property type="term" value="C:Golgi membrane"/>
    <property type="evidence" value="ECO:0007669"/>
    <property type="project" value="UniProtKB-SubCell"/>
</dbReference>
<evidence type="ECO:0000256" key="3">
    <source>
        <dbReference type="ARBA" id="ARBA00020978"/>
    </source>
</evidence>
<comment type="similarity">
    <text evidence="2">Belongs to the COG1 family.</text>
</comment>
<sequence>MERQADTSRTAPTMATDTPDPRTFETWEDAFQHPIPVVRKLEQQLRNNAHDNREKLRSLVGASYRSLLNTAETIIDMEVRMGQVETRLSRVGQSCNSRGLERISNNAGKMDTHNRSRGQSTPSRWKEPLDAERYTFASQLSVLRNAPLVATRLMKREGSYLLIAKVLVISRLLHKSLSQTAHKPPIVDQHWERLLSVRRKLLRRIDKRLASTNGEATSLVESMCAYALATSSTPTDVLHHFHKMRLEKMNSELRAGSDELAKHGISALKLCIQTCLDTQTIFPRRLADSLAKLKTHPLIRDPEVRALYELNLDVHDRWLSDEAQNYTPWPRHDELQRPEAERILHRWSKDAVTAFLKGVKEALEGEERLHEVANLRQELIETWILSGSRMAGVKSANVLDDLRDIMNDKLESIVRSRIDGLQAVVSELTTQLDTVAASKEPVALSLWSTIDKASDLSNGAQAFKSNILNTYQGRDDSVMNVASAFDGWMESVLEVKSIVKSMKEARWDDTFTEDMDDGSDDDLGDSKQTLLSDDDPKLLEEATQEALTEAMQNLGRSFSAMTKMTKASDGGDAGDSIQKATFILRIVREIGDRIPRLRLQERATPLASPFTADILQPLYTTLASHIAQPNLSMYKTSLVSSLEKKTKSYVLWEGHPPLPSQPSPSAFRFLRGLEKSMGAIGSDLWAPSCVSVLKSRVAGELIGLIGEQVDAMTAQGQDDDRDVEKPEREAEGEREEEKEGEGEEAKGEKEEKDGANAATKNEDKVKAAESLTELKKQRFKQLLFDLLYIQRFVEPNGGEENFTTLREKADVTDLDEAAMGRLRKNAADYAKKTYLLFALLS</sequence>
<dbReference type="GO" id="GO:0015031">
    <property type="term" value="P:protein transport"/>
    <property type="evidence" value="ECO:0007669"/>
    <property type="project" value="UniProtKB-KW"/>
</dbReference>
<feature type="region of interest" description="Disordered" evidence="8">
    <location>
        <begin position="511"/>
        <end position="534"/>
    </location>
</feature>
<proteinExistence type="inferred from homology"/>
<protein>
    <recommendedName>
        <fullName evidence="3">Conserved oligomeric Golgi complex subunit 1</fullName>
    </recommendedName>
</protein>
<feature type="compositionally biased region" description="Low complexity" evidence="8">
    <location>
        <begin position="9"/>
        <end position="18"/>
    </location>
</feature>
<evidence type="ECO:0000256" key="6">
    <source>
        <dbReference type="ARBA" id="ARBA00023034"/>
    </source>
</evidence>
<dbReference type="InterPro" id="IPR033370">
    <property type="entry name" value="COG1"/>
</dbReference>
<name>A0A3M7LY19_9PLEO</name>
<evidence type="ECO:0000256" key="5">
    <source>
        <dbReference type="ARBA" id="ARBA00022927"/>
    </source>
</evidence>
<dbReference type="Proteomes" id="UP000265663">
    <property type="component" value="Unassembled WGS sequence"/>
</dbReference>
<dbReference type="PANTHER" id="PTHR31658">
    <property type="entry name" value="CONSERVED OLIGOMERIC GOLGI COMPLEX SUBUNIT 1"/>
    <property type="match status" value="1"/>
</dbReference>
<accession>A0A3M7LY19</accession>
<dbReference type="GO" id="GO:0006891">
    <property type="term" value="P:intra-Golgi vesicle-mediated transport"/>
    <property type="evidence" value="ECO:0007669"/>
    <property type="project" value="InterPro"/>
</dbReference>
<reference evidence="9 10" key="1">
    <citation type="journal article" date="2014" name="PLoS ONE">
        <title>De novo Genome Assembly of the Fungal Plant Pathogen Pyrenophora semeniperda.</title>
        <authorList>
            <person name="Soliai M.M."/>
            <person name="Meyer S.E."/>
            <person name="Udall J.A."/>
            <person name="Elzinga D.E."/>
            <person name="Hermansen R.A."/>
            <person name="Bodily P.M."/>
            <person name="Hart A.A."/>
            <person name="Coleman C.E."/>
        </authorList>
    </citation>
    <scope>NUCLEOTIDE SEQUENCE [LARGE SCALE GENOMIC DNA]</scope>
    <source>
        <strain evidence="9 10">CCB06</strain>
        <tissue evidence="9">Mycelium</tissue>
    </source>
</reference>
<dbReference type="PANTHER" id="PTHR31658:SF0">
    <property type="entry name" value="CONSERVED OLIGOMERIC GOLGI COMPLEX SUBUNIT 1"/>
    <property type="match status" value="1"/>
</dbReference>
<evidence type="ECO:0000256" key="2">
    <source>
        <dbReference type="ARBA" id="ARBA00006653"/>
    </source>
</evidence>
<keyword evidence="6" id="KW-0333">Golgi apparatus</keyword>
<evidence type="ECO:0000313" key="10">
    <source>
        <dbReference type="Proteomes" id="UP000265663"/>
    </source>
</evidence>
<feature type="region of interest" description="Disordered" evidence="8">
    <location>
        <begin position="711"/>
        <end position="765"/>
    </location>
</feature>
<keyword evidence="7" id="KW-0472">Membrane</keyword>
<organism evidence="9 10">
    <name type="scientific">Pyrenophora seminiperda CCB06</name>
    <dbReference type="NCBI Taxonomy" id="1302712"/>
    <lineage>
        <taxon>Eukaryota</taxon>
        <taxon>Fungi</taxon>
        <taxon>Dikarya</taxon>
        <taxon>Ascomycota</taxon>
        <taxon>Pezizomycotina</taxon>
        <taxon>Dothideomycetes</taxon>
        <taxon>Pleosporomycetidae</taxon>
        <taxon>Pleosporales</taxon>
        <taxon>Pleosporineae</taxon>
        <taxon>Pleosporaceae</taxon>
        <taxon>Pyrenophora</taxon>
    </lineage>
</organism>
<dbReference type="GO" id="GO:0017119">
    <property type="term" value="C:Golgi transport complex"/>
    <property type="evidence" value="ECO:0007669"/>
    <property type="project" value="InterPro"/>
</dbReference>
<dbReference type="OrthoDB" id="46189at2759"/>
<dbReference type="AlphaFoldDB" id="A0A3M7LY19"/>
<evidence type="ECO:0000256" key="8">
    <source>
        <dbReference type="SAM" id="MobiDB-lite"/>
    </source>
</evidence>
<keyword evidence="5" id="KW-0653">Protein transport</keyword>
<keyword evidence="10" id="KW-1185">Reference proteome</keyword>
<evidence type="ECO:0000256" key="7">
    <source>
        <dbReference type="ARBA" id="ARBA00023136"/>
    </source>
</evidence>
<gene>
    <name evidence="9" type="ORF">GMOD_00000990</name>
</gene>
<feature type="region of interest" description="Disordered" evidence="8">
    <location>
        <begin position="1"/>
        <end position="20"/>
    </location>
</feature>
<feature type="compositionally biased region" description="Basic and acidic residues" evidence="8">
    <location>
        <begin position="722"/>
        <end position="765"/>
    </location>
</feature>
<keyword evidence="4" id="KW-0813">Transport</keyword>
<feature type="region of interest" description="Disordered" evidence="8">
    <location>
        <begin position="101"/>
        <end position="125"/>
    </location>
</feature>
<evidence type="ECO:0000313" key="9">
    <source>
        <dbReference type="EMBL" id="RMZ67111.1"/>
    </source>
</evidence>